<protein>
    <recommendedName>
        <fullName evidence="3">DUF1127 domain-containing protein</fullName>
    </recommendedName>
</protein>
<dbReference type="AlphaFoldDB" id="A0A4R5UJ44"/>
<evidence type="ECO:0008006" key="3">
    <source>
        <dbReference type="Google" id="ProtNLM"/>
    </source>
</evidence>
<keyword evidence="2" id="KW-1185">Reference proteome</keyword>
<sequence>MTVISYPGTDRAWHHPSQTGSFLIPARLWISRFRAELHRRQTEKMLESLPADIRKDIGWPTSIQTAADKR</sequence>
<gene>
    <name evidence="1" type="ORF">E2F50_07495</name>
</gene>
<name>A0A4R5UJ44_9HYPH</name>
<evidence type="ECO:0000313" key="2">
    <source>
        <dbReference type="Proteomes" id="UP000295238"/>
    </source>
</evidence>
<comment type="caution">
    <text evidence="1">The sequence shown here is derived from an EMBL/GenBank/DDBJ whole genome shotgun (WGS) entry which is preliminary data.</text>
</comment>
<dbReference type="Proteomes" id="UP000295238">
    <property type="component" value="Unassembled WGS sequence"/>
</dbReference>
<organism evidence="1 2">
    <name type="scientific">Rhizobium deserti</name>
    <dbReference type="NCBI Taxonomy" id="2547961"/>
    <lineage>
        <taxon>Bacteria</taxon>
        <taxon>Pseudomonadati</taxon>
        <taxon>Pseudomonadota</taxon>
        <taxon>Alphaproteobacteria</taxon>
        <taxon>Hyphomicrobiales</taxon>
        <taxon>Rhizobiaceae</taxon>
        <taxon>Rhizobium/Agrobacterium group</taxon>
        <taxon>Rhizobium</taxon>
    </lineage>
</organism>
<dbReference type="RefSeq" id="WP_133315502.1">
    <property type="nucleotide sequence ID" value="NZ_SMTL01000002.1"/>
</dbReference>
<reference evidence="1 2" key="1">
    <citation type="submission" date="2019-03" db="EMBL/GenBank/DDBJ databases">
        <title>Rhizobium sp. nov., an bacterium isolated from biocrust in Mu Us Desert.</title>
        <authorList>
            <person name="Lixiong L."/>
        </authorList>
    </citation>
    <scope>NUCLEOTIDE SEQUENCE [LARGE SCALE GENOMIC DNA]</scope>
    <source>
        <strain evidence="1 2">SPY-1</strain>
    </source>
</reference>
<accession>A0A4R5UJ44</accession>
<evidence type="ECO:0000313" key="1">
    <source>
        <dbReference type="EMBL" id="TDK36759.1"/>
    </source>
</evidence>
<proteinExistence type="predicted"/>
<dbReference type="EMBL" id="SMTL01000002">
    <property type="protein sequence ID" value="TDK36759.1"/>
    <property type="molecule type" value="Genomic_DNA"/>
</dbReference>